<dbReference type="GeneID" id="7052254"/>
<sequence length="385" mass="43706">MNSSQAALFRFFDYQWYANDTLSNDTYCCVYNDEYVPTIDDDGTLVGVHCDSPILPIGPHGRTGVLISVICFVLVAFILPNMIKHGWACPHNPCTARCRRRAEWIFLTFMLFLLAFAGLDWIEIDRAILPGNYVALLGFLFQAGTCACLASLWHFVSSYGYGRRVYLLAQNQTIEKLDSRDHWIYGFEFYVPVLFYILLLITFFLDALRPWAAITEGNLDVVVDSRAKVACVFLTLCWLAILGQFLVYRKFYGNCPRQRDTAILFLLLCFIPRIIFQFVGAWNAQLHLYNEDVRSAYVFVIGFLPMIVIALYGICYGYFAPNTQELQKQATASTEEDGHDQPPSGEQVNTSSHKADQASLISVDMASKEKLNKSQDVNVSVRPLM</sequence>
<dbReference type="Proteomes" id="UP000001744">
    <property type="component" value="Unassembled WGS sequence"/>
</dbReference>
<dbReference type="eggNOG" id="ENOG502QWQE">
    <property type="taxonomic scope" value="Eukaryota"/>
</dbReference>
<evidence type="ECO:0000256" key="1">
    <source>
        <dbReference type="SAM" id="MobiDB-lite"/>
    </source>
</evidence>
<evidence type="ECO:0000313" key="4">
    <source>
        <dbReference type="Proteomes" id="UP000001744"/>
    </source>
</evidence>
<dbReference type="HOGENOM" id="CLU_689186_0_0_1"/>
<dbReference type="OMA" id="WLPLWFY"/>
<keyword evidence="4" id="KW-1185">Reference proteome</keyword>
<feature type="transmembrane region" description="Helical" evidence="2">
    <location>
        <begin position="134"/>
        <end position="162"/>
    </location>
</feature>
<proteinExistence type="predicted"/>
<accession>B6K2U0</accession>
<feature type="transmembrane region" description="Helical" evidence="2">
    <location>
        <begin position="261"/>
        <end position="284"/>
    </location>
</feature>
<keyword evidence="2" id="KW-1133">Transmembrane helix</keyword>
<organism evidence="3 4">
    <name type="scientific">Schizosaccharomyces japonicus (strain yFS275 / FY16936)</name>
    <name type="common">Fission yeast</name>
    <dbReference type="NCBI Taxonomy" id="402676"/>
    <lineage>
        <taxon>Eukaryota</taxon>
        <taxon>Fungi</taxon>
        <taxon>Dikarya</taxon>
        <taxon>Ascomycota</taxon>
        <taxon>Taphrinomycotina</taxon>
        <taxon>Schizosaccharomycetes</taxon>
        <taxon>Schizosaccharomycetales</taxon>
        <taxon>Schizosaccharomycetaceae</taxon>
        <taxon>Schizosaccharomyces</taxon>
    </lineage>
</organism>
<protein>
    <submittedName>
        <fullName evidence="3">Fungal protein</fullName>
    </submittedName>
</protein>
<feature type="transmembrane region" description="Helical" evidence="2">
    <location>
        <begin position="65"/>
        <end position="83"/>
    </location>
</feature>
<evidence type="ECO:0000313" key="3">
    <source>
        <dbReference type="EMBL" id="EEB08580.1"/>
    </source>
</evidence>
<dbReference type="STRING" id="402676.B6K2U0"/>
<dbReference type="InterPro" id="IPR018830">
    <property type="entry name" value="DUF2434"/>
</dbReference>
<dbReference type="RefSeq" id="XP_002174873.1">
    <property type="nucleotide sequence ID" value="XM_002174837.1"/>
</dbReference>
<dbReference type="OrthoDB" id="5308502at2759"/>
<keyword evidence="2" id="KW-0812">Transmembrane</keyword>
<reference evidence="3 4" key="1">
    <citation type="journal article" date="2011" name="Science">
        <title>Comparative functional genomics of the fission yeasts.</title>
        <authorList>
            <person name="Rhind N."/>
            <person name="Chen Z."/>
            <person name="Yassour M."/>
            <person name="Thompson D.A."/>
            <person name="Haas B.J."/>
            <person name="Habib N."/>
            <person name="Wapinski I."/>
            <person name="Roy S."/>
            <person name="Lin M.F."/>
            <person name="Heiman D.I."/>
            <person name="Young S.K."/>
            <person name="Furuya K."/>
            <person name="Guo Y."/>
            <person name="Pidoux A."/>
            <person name="Chen H.M."/>
            <person name="Robbertse B."/>
            <person name="Goldberg J.M."/>
            <person name="Aoki K."/>
            <person name="Bayne E.H."/>
            <person name="Berlin A.M."/>
            <person name="Desjardins C.A."/>
            <person name="Dobbs E."/>
            <person name="Dukaj L."/>
            <person name="Fan L."/>
            <person name="FitzGerald M.G."/>
            <person name="French C."/>
            <person name="Gujja S."/>
            <person name="Hansen K."/>
            <person name="Keifenheim D."/>
            <person name="Levin J.Z."/>
            <person name="Mosher R.A."/>
            <person name="Mueller C.A."/>
            <person name="Pfiffner J."/>
            <person name="Priest M."/>
            <person name="Russ C."/>
            <person name="Smialowska A."/>
            <person name="Swoboda P."/>
            <person name="Sykes S.M."/>
            <person name="Vaughn M."/>
            <person name="Vengrova S."/>
            <person name="Yoder R."/>
            <person name="Zeng Q."/>
            <person name="Allshire R."/>
            <person name="Baulcombe D."/>
            <person name="Birren B.W."/>
            <person name="Brown W."/>
            <person name="Ekwall K."/>
            <person name="Kellis M."/>
            <person name="Leatherwood J."/>
            <person name="Levin H."/>
            <person name="Margalit H."/>
            <person name="Martienssen R."/>
            <person name="Nieduszynski C.A."/>
            <person name="Spatafora J.W."/>
            <person name="Friedman N."/>
            <person name="Dalgaard J.Z."/>
            <person name="Baumann P."/>
            <person name="Niki H."/>
            <person name="Regev A."/>
            <person name="Nusbaum C."/>
        </authorList>
    </citation>
    <scope>NUCLEOTIDE SEQUENCE [LARGE SCALE GENOMIC DNA]</scope>
    <source>
        <strain evidence="4">yFS275 / FY16936</strain>
    </source>
</reference>
<dbReference type="EMBL" id="KE651167">
    <property type="protein sequence ID" value="EEB08580.1"/>
    <property type="molecule type" value="Genomic_DNA"/>
</dbReference>
<gene>
    <name evidence="3" type="ORF">SJAG_05308</name>
</gene>
<dbReference type="Pfam" id="PF10361">
    <property type="entry name" value="DUF2434"/>
    <property type="match status" value="1"/>
</dbReference>
<feature type="transmembrane region" description="Helical" evidence="2">
    <location>
        <begin position="296"/>
        <end position="319"/>
    </location>
</feature>
<dbReference type="VEuPathDB" id="FungiDB:SJAG_05308"/>
<keyword evidence="2" id="KW-0472">Membrane</keyword>
<feature type="transmembrane region" description="Helical" evidence="2">
    <location>
        <begin position="104"/>
        <end position="122"/>
    </location>
</feature>
<dbReference type="AlphaFoldDB" id="B6K2U0"/>
<feature type="transmembrane region" description="Helical" evidence="2">
    <location>
        <begin position="183"/>
        <end position="205"/>
    </location>
</feature>
<name>B6K2U0_SCHJY</name>
<dbReference type="JaponicusDB" id="SJAG_05308"/>
<feature type="transmembrane region" description="Helical" evidence="2">
    <location>
        <begin position="225"/>
        <end position="249"/>
    </location>
</feature>
<feature type="region of interest" description="Disordered" evidence="1">
    <location>
        <begin position="329"/>
        <end position="356"/>
    </location>
</feature>
<evidence type="ECO:0000256" key="2">
    <source>
        <dbReference type="SAM" id="Phobius"/>
    </source>
</evidence>